<protein>
    <submittedName>
        <fullName evidence="1">Uncharacterized protein</fullName>
    </submittedName>
</protein>
<comment type="caution">
    <text evidence="1">The sequence shown here is derived from an EMBL/GenBank/DDBJ whole genome shotgun (WGS) entry which is preliminary data.</text>
</comment>
<dbReference type="Proteomes" id="UP001140560">
    <property type="component" value="Unassembled WGS sequence"/>
</dbReference>
<proteinExistence type="predicted"/>
<dbReference type="EMBL" id="JAPEUY010000022">
    <property type="protein sequence ID" value="KAJ4361966.1"/>
    <property type="molecule type" value="Genomic_DNA"/>
</dbReference>
<reference evidence="1" key="1">
    <citation type="submission" date="2022-10" db="EMBL/GenBank/DDBJ databases">
        <title>Tapping the CABI collections for fungal endophytes: first genome assemblies for Collariella, Neodidymelliopsis, Ascochyta clinopodiicola, Didymella pomorum, Didymosphaeria variabile, Neocosmospora piperis and Neocucurbitaria cava.</title>
        <authorList>
            <person name="Hill R."/>
        </authorList>
    </citation>
    <scope>NUCLEOTIDE SEQUENCE</scope>
    <source>
        <strain evidence="1">IMI 356814</strain>
    </source>
</reference>
<keyword evidence="2" id="KW-1185">Reference proteome</keyword>
<evidence type="ECO:0000313" key="2">
    <source>
        <dbReference type="Proteomes" id="UP001140560"/>
    </source>
</evidence>
<accession>A0A9W9CHA4</accession>
<evidence type="ECO:0000313" key="1">
    <source>
        <dbReference type="EMBL" id="KAJ4361966.1"/>
    </source>
</evidence>
<dbReference type="OrthoDB" id="3932667at2759"/>
<organism evidence="1 2">
    <name type="scientific">Neocucurbitaria cava</name>
    <dbReference type="NCBI Taxonomy" id="798079"/>
    <lineage>
        <taxon>Eukaryota</taxon>
        <taxon>Fungi</taxon>
        <taxon>Dikarya</taxon>
        <taxon>Ascomycota</taxon>
        <taxon>Pezizomycotina</taxon>
        <taxon>Dothideomycetes</taxon>
        <taxon>Pleosporomycetidae</taxon>
        <taxon>Pleosporales</taxon>
        <taxon>Pleosporineae</taxon>
        <taxon>Cucurbitariaceae</taxon>
        <taxon>Neocucurbitaria</taxon>
    </lineage>
</organism>
<name>A0A9W9CHA4_9PLEO</name>
<gene>
    <name evidence="1" type="ORF">N0V83_010907</name>
</gene>
<dbReference type="AlphaFoldDB" id="A0A9W9CHA4"/>
<sequence length="617" mass="68556">MAQSGIFSASIAVQPCDYGQIITERIGCHYLTQELKKREDATALSKKCQYRLNILNILEAACAQWTGPGQAGARKEDVDMLKDDNKSAEELFSKFISLAETLDFSKAVAMHFGGQASEERTSLTQAWDDAVEDAEGTACTSLAGKLEFLDCPSVRDCLLHPLLVALLAFRLGGPINAANTAYAHEWKLPELDMSEEQSFHMEGDSGDFFEDHRITLVWETQHGEAKSASGKHHIFLTGDATPQPLQILSPVGDIDNAPMTIIYDSKSAALSYDCPGSGAVRKSITLDIHLNTVADDDIQLLSTQYEQMDLKRLTLAKVLTSFPGVNYAALFHTLLFEPKSLNAIVAKLSTLEISKPEPPPDTAGHSLNQAFEAYRRENLARIPPTIKRMENDILITGMYGAPAVFLERLCVKACRSIHLPIGRNLFPQTPLEENIECARKFIRDLPRSIIEDRLAEYAPTLFGQYSRLDLMSTMTLHRTGTLIGQRCLELTSQGFVDAECLLPSIAALAPTFGKALNGPKEIDIVQEPWVDDHDLDVYGTRCLYLFWCADWLSCYLKNPEEGPFMLVDSEKALEDTRRMRRAIEHAAKSLLINWVAWGLFVEALPRGGFTVRQPRGV</sequence>